<dbReference type="Proteomes" id="UP001233271">
    <property type="component" value="Chromosome 7a"/>
</dbReference>
<protein>
    <submittedName>
        <fullName evidence="2">Uncharacterized protein</fullName>
    </submittedName>
</protein>
<evidence type="ECO:0000256" key="1">
    <source>
        <dbReference type="SAM" id="Coils"/>
    </source>
</evidence>
<feature type="coiled-coil region" evidence="1">
    <location>
        <begin position="92"/>
        <end position="119"/>
    </location>
</feature>
<dbReference type="GeneID" id="85498461"/>
<evidence type="ECO:0000313" key="3">
    <source>
        <dbReference type="Proteomes" id="UP001233271"/>
    </source>
</evidence>
<keyword evidence="3" id="KW-1185">Reference proteome</keyword>
<dbReference type="KEGG" id="ccac:CcaHIS019_0701630"/>
<reference evidence="2" key="1">
    <citation type="journal article" date="2023" name="BMC Genomics">
        <title>Chromosome-level genome assemblies of Cutaneotrichosporon spp. (Trichosporonales, Basidiomycota) reveal imbalanced evolution between nucleotide sequences and chromosome synteny.</title>
        <authorList>
            <person name="Kobayashi Y."/>
            <person name="Kayamori A."/>
            <person name="Aoki K."/>
            <person name="Shiwa Y."/>
            <person name="Matsutani M."/>
            <person name="Fujita N."/>
            <person name="Sugita T."/>
            <person name="Iwasaki W."/>
            <person name="Tanaka N."/>
            <person name="Takashima M."/>
        </authorList>
    </citation>
    <scope>NUCLEOTIDE SEQUENCE</scope>
    <source>
        <strain evidence="2">HIS019</strain>
    </source>
</reference>
<evidence type="ECO:0000313" key="2">
    <source>
        <dbReference type="EMBL" id="BEI94591.1"/>
    </source>
</evidence>
<dbReference type="RefSeq" id="XP_060459856.1">
    <property type="nucleotide sequence ID" value="XM_060603576.1"/>
</dbReference>
<organism evidence="2 3">
    <name type="scientific">Cutaneotrichosporon cavernicola</name>
    <dbReference type="NCBI Taxonomy" id="279322"/>
    <lineage>
        <taxon>Eukaryota</taxon>
        <taxon>Fungi</taxon>
        <taxon>Dikarya</taxon>
        <taxon>Basidiomycota</taxon>
        <taxon>Agaricomycotina</taxon>
        <taxon>Tremellomycetes</taxon>
        <taxon>Trichosporonales</taxon>
        <taxon>Trichosporonaceae</taxon>
        <taxon>Cutaneotrichosporon</taxon>
    </lineage>
</organism>
<name>A0AA48QYP3_9TREE</name>
<keyword evidence="1" id="KW-0175">Coiled coil</keyword>
<sequence length="265" mass="29554">MSIPFPTVIVKQLPHTRYRLLEQLENEFGGIPLPPSQEAMEEALELADVAIKSPVFSAEDQEEARKWKEALMENADDWTRIRDPFNPLYRVLVQMQDEIQTLRHELRRAQTRLDTYDEARINQARRLVGLPPARPMGNGMGGISGIASGMATPPIGSARFASPAIINRLSADSLRDALETYLNETPPFEASRDSMQRALKVCCGMEESDSTVMGIWSNGDEPSANVISVVAEKQIFMSYPAQLDEEELLMVADGSRSGHTSDEIY</sequence>
<proteinExistence type="predicted"/>
<accession>A0AA48QYP3</accession>
<gene>
    <name evidence="2" type="ORF">CcaverHIS019_0701630</name>
</gene>
<dbReference type="AlphaFoldDB" id="A0AA48QYP3"/>
<dbReference type="EMBL" id="AP028218">
    <property type="protein sequence ID" value="BEI94591.1"/>
    <property type="molecule type" value="Genomic_DNA"/>
</dbReference>